<evidence type="ECO:0000256" key="5">
    <source>
        <dbReference type="ARBA" id="ARBA00023237"/>
    </source>
</evidence>
<dbReference type="PANTHER" id="PTHR38776:SF1">
    <property type="entry name" value="MLTA-INTERACTING PROTEIN-RELATED"/>
    <property type="match status" value="1"/>
</dbReference>
<dbReference type="Pfam" id="PF06629">
    <property type="entry name" value="MipA"/>
    <property type="match status" value="1"/>
</dbReference>
<protein>
    <submittedName>
        <fullName evidence="7">Outer membrane scaffolding protein for murein synthesis, MipA/OmpV family</fullName>
    </submittedName>
</protein>
<sequence length="270" mass="28669">MRFVRANPVVLAAFILGATGAAEAADGALGWLSGDWYLTVGATGLVAPDFEGSKDYILSAQPIISLGKAGPAARFTSRNDNISLGLIDEGGFRAGLAGKILFSRDGDDADELRGLDPVRWGGEAGGFFEFYPLDWLRARAELRHGIRAHNGFVADIAADAFHDVTPEVRISGGPRVSFASSDYFDAYYGVDAEEAVASGLSRYRPGGGVKSAGLGGAVTWKVTEPMTASLFAEYSRLMGPAADSSLVKERGSRDQFTIGVSTTYRFDFSM</sequence>
<dbReference type="EMBL" id="FNEE01000001">
    <property type="protein sequence ID" value="SDI33163.1"/>
    <property type="molecule type" value="Genomic_DNA"/>
</dbReference>
<dbReference type="RefSeq" id="WP_091590892.1">
    <property type="nucleotide sequence ID" value="NZ_FNEE01000001.1"/>
</dbReference>
<organism evidence="7 8">
    <name type="scientific">Mesorhizobium muleiense</name>
    <dbReference type="NCBI Taxonomy" id="1004279"/>
    <lineage>
        <taxon>Bacteria</taxon>
        <taxon>Pseudomonadati</taxon>
        <taxon>Pseudomonadota</taxon>
        <taxon>Alphaproteobacteria</taxon>
        <taxon>Hyphomicrobiales</taxon>
        <taxon>Phyllobacteriaceae</taxon>
        <taxon>Mesorhizobium</taxon>
    </lineage>
</organism>
<evidence type="ECO:0000256" key="6">
    <source>
        <dbReference type="SAM" id="SignalP"/>
    </source>
</evidence>
<keyword evidence="4" id="KW-0472">Membrane</keyword>
<evidence type="ECO:0000313" key="7">
    <source>
        <dbReference type="EMBL" id="SDI33163.1"/>
    </source>
</evidence>
<evidence type="ECO:0000256" key="1">
    <source>
        <dbReference type="ARBA" id="ARBA00004442"/>
    </source>
</evidence>
<keyword evidence="8" id="KW-1185">Reference proteome</keyword>
<evidence type="ECO:0000256" key="2">
    <source>
        <dbReference type="ARBA" id="ARBA00005722"/>
    </source>
</evidence>
<evidence type="ECO:0000256" key="4">
    <source>
        <dbReference type="ARBA" id="ARBA00023136"/>
    </source>
</evidence>
<proteinExistence type="inferred from homology"/>
<accession>A0A1G8JPZ7</accession>
<reference evidence="8" key="1">
    <citation type="submission" date="2016-10" db="EMBL/GenBank/DDBJ databases">
        <authorList>
            <person name="Varghese N."/>
            <person name="Submissions S."/>
        </authorList>
    </citation>
    <scope>NUCLEOTIDE SEQUENCE [LARGE SCALE GENOMIC DNA]</scope>
    <source>
        <strain evidence="8">CGMCC 1.11022</strain>
    </source>
</reference>
<comment type="subcellular location">
    <subcellularLocation>
        <location evidence="1">Cell outer membrane</location>
    </subcellularLocation>
</comment>
<dbReference type="GO" id="GO:0009279">
    <property type="term" value="C:cell outer membrane"/>
    <property type="evidence" value="ECO:0007669"/>
    <property type="project" value="UniProtKB-SubCell"/>
</dbReference>
<comment type="similarity">
    <text evidence="2">Belongs to the MipA/OmpV family.</text>
</comment>
<dbReference type="AlphaFoldDB" id="A0A1G8JPZ7"/>
<feature type="signal peptide" evidence="6">
    <location>
        <begin position="1"/>
        <end position="24"/>
    </location>
</feature>
<evidence type="ECO:0000313" key="8">
    <source>
        <dbReference type="Proteomes" id="UP000198894"/>
    </source>
</evidence>
<feature type="chain" id="PRO_5011523636" evidence="6">
    <location>
        <begin position="25"/>
        <end position="270"/>
    </location>
</feature>
<dbReference type="Proteomes" id="UP000198894">
    <property type="component" value="Unassembled WGS sequence"/>
</dbReference>
<dbReference type="PANTHER" id="PTHR38776">
    <property type="entry name" value="MLTA-INTERACTING PROTEIN-RELATED"/>
    <property type="match status" value="1"/>
</dbReference>
<evidence type="ECO:0000256" key="3">
    <source>
        <dbReference type="ARBA" id="ARBA00022729"/>
    </source>
</evidence>
<keyword evidence="5" id="KW-0998">Cell outer membrane</keyword>
<keyword evidence="3 6" id="KW-0732">Signal</keyword>
<gene>
    <name evidence="7" type="ORF">SAMN05428953_101774</name>
</gene>
<name>A0A1G8JPZ7_9HYPH</name>
<dbReference type="InterPro" id="IPR010583">
    <property type="entry name" value="MipA"/>
</dbReference>